<dbReference type="AlphaFoldDB" id="G5IY70"/>
<dbReference type="PATRIC" id="fig|423471.3.peg.210"/>
<accession>G5IY70</accession>
<dbReference type="EMBL" id="AESD01000032">
    <property type="protein sequence ID" value="EHJ15126.1"/>
    <property type="molecule type" value="Genomic_DNA"/>
</dbReference>
<reference evidence="5 6" key="1">
    <citation type="journal article" date="2011" name="Front. Microbiol.">
        <title>Two Strains of Crocosphaera watsonii with Highly Conserved Genomes are Distinguished by Strain-Specific Features.</title>
        <authorList>
            <person name="Bench S.R."/>
            <person name="Ilikchyan I.N."/>
            <person name="Tripp H.J."/>
            <person name="Zehr J.P."/>
        </authorList>
    </citation>
    <scope>NUCLEOTIDE SEQUENCE [LARGE SCALE GENOMIC DNA]</scope>
    <source>
        <strain evidence="5 6">WH 0003</strain>
    </source>
</reference>
<dbReference type="SUPFAM" id="SSF49482">
    <property type="entry name" value="Aromatic compound dioxygenase"/>
    <property type="match status" value="1"/>
</dbReference>
<organism evidence="5 6">
    <name type="scientific">Crocosphaera watsonii WH 0003</name>
    <dbReference type="NCBI Taxonomy" id="423471"/>
    <lineage>
        <taxon>Bacteria</taxon>
        <taxon>Bacillati</taxon>
        <taxon>Cyanobacteriota</taxon>
        <taxon>Cyanophyceae</taxon>
        <taxon>Oscillatoriophycideae</taxon>
        <taxon>Chroococcales</taxon>
        <taxon>Aphanothecaceae</taxon>
        <taxon>Crocosphaera</taxon>
    </lineage>
</organism>
<dbReference type="GeneID" id="88764188"/>
<evidence type="ECO:0000256" key="3">
    <source>
        <dbReference type="ARBA" id="ARBA00023002"/>
    </source>
</evidence>
<dbReference type="GO" id="GO:0008199">
    <property type="term" value="F:ferric iron binding"/>
    <property type="evidence" value="ECO:0007669"/>
    <property type="project" value="InterPro"/>
</dbReference>
<dbReference type="RefSeq" id="WP_007303285.1">
    <property type="nucleotide sequence ID" value="NZ_AESD01000032.1"/>
</dbReference>
<dbReference type="GO" id="GO:0018578">
    <property type="term" value="F:protocatechuate 3,4-dioxygenase activity"/>
    <property type="evidence" value="ECO:0007669"/>
    <property type="project" value="InterPro"/>
</dbReference>
<evidence type="ECO:0000256" key="2">
    <source>
        <dbReference type="ARBA" id="ARBA00022964"/>
    </source>
</evidence>
<dbReference type="Pfam" id="PF00775">
    <property type="entry name" value="Dioxygenase_C"/>
    <property type="match status" value="1"/>
</dbReference>
<evidence type="ECO:0000259" key="4">
    <source>
        <dbReference type="Pfam" id="PF00775"/>
    </source>
</evidence>
<dbReference type="PANTHER" id="PTHR33711:SF10">
    <property type="entry name" value="INTRADIOL RING-CLEAVAGE DIOXYGENASES DOMAIN-CONTAINING PROTEIN"/>
    <property type="match status" value="1"/>
</dbReference>
<dbReference type="PANTHER" id="PTHR33711">
    <property type="entry name" value="DIOXYGENASE, PUTATIVE (AFU_ORTHOLOGUE AFUA_2G02910)-RELATED"/>
    <property type="match status" value="1"/>
</dbReference>
<dbReference type="InterPro" id="IPR050770">
    <property type="entry name" value="Intradiol_RC_Dioxygenase"/>
</dbReference>
<dbReference type="InterPro" id="IPR015889">
    <property type="entry name" value="Intradiol_dOase_core"/>
</dbReference>
<comment type="caution">
    <text evidence="5">The sequence shown here is derived from an EMBL/GenBank/DDBJ whole genome shotgun (WGS) entry which is preliminary data.</text>
</comment>
<feature type="domain" description="Intradiol ring-cleavage dioxygenases" evidence="4">
    <location>
        <begin position="38"/>
        <end position="201"/>
    </location>
</feature>
<name>G5IY70_CROWT</name>
<keyword evidence="2 5" id="KW-0223">Dioxygenase</keyword>
<protein>
    <submittedName>
        <fullName evidence="5">Intradiol ring-cleavage dioxygenase</fullName>
    </submittedName>
</protein>
<evidence type="ECO:0000256" key="1">
    <source>
        <dbReference type="ARBA" id="ARBA00007825"/>
    </source>
</evidence>
<gene>
    <name evidence="5" type="ORF">CWATWH0003_0225</name>
</gene>
<sequence>MALTRRNLLKQIEFFSIGYISIPLSRQKPISDLTPEQIEGPFYPLKFPIDDDNDLTWIGNKKNQALGEKIIIAGQVLTRKYQPITSAKVEIWQACSSGRYNHEYDPNNAPIDPNFQGWGQTNTGEDGSYVFKTVKPGGYPVTRSWRRPPHIHFKVTLPNQEELITQLYFSEETTLNERDKILQRIPNNQQSLVITELTRSEKLKIRIGQFNIII</sequence>
<keyword evidence="3" id="KW-0560">Oxidoreductase</keyword>
<evidence type="ECO:0000313" key="5">
    <source>
        <dbReference type="EMBL" id="EHJ15126.1"/>
    </source>
</evidence>
<dbReference type="CDD" id="cd03459">
    <property type="entry name" value="3_4-PCD"/>
    <property type="match status" value="1"/>
</dbReference>
<dbReference type="InterPro" id="IPR000627">
    <property type="entry name" value="Intradiol_dOase_C"/>
</dbReference>
<dbReference type="InterPro" id="IPR039387">
    <property type="entry name" value="3_4-PCD"/>
</dbReference>
<proteinExistence type="inferred from homology"/>
<dbReference type="Proteomes" id="UP000003477">
    <property type="component" value="Unassembled WGS sequence"/>
</dbReference>
<dbReference type="Gene3D" id="2.60.130.10">
    <property type="entry name" value="Aromatic compound dioxygenase"/>
    <property type="match status" value="1"/>
</dbReference>
<comment type="similarity">
    <text evidence="1">Belongs to the intradiol ring-cleavage dioxygenase family.</text>
</comment>
<evidence type="ECO:0000313" key="6">
    <source>
        <dbReference type="Proteomes" id="UP000003477"/>
    </source>
</evidence>